<dbReference type="CDD" id="cd09612">
    <property type="entry name" value="Jacalin"/>
    <property type="match status" value="3"/>
</dbReference>
<protein>
    <submittedName>
        <fullName evidence="5">Jacalin-related lectin 3</fullName>
    </submittedName>
</protein>
<evidence type="ECO:0000313" key="5">
    <source>
        <dbReference type="EMBL" id="KAL0366082.1"/>
    </source>
</evidence>
<dbReference type="CDD" id="cd09272">
    <property type="entry name" value="RNase_HI_RT_Ty1"/>
    <property type="match status" value="1"/>
</dbReference>
<dbReference type="EMBL" id="JACGWJ010000015">
    <property type="protein sequence ID" value="KAL0366082.1"/>
    <property type="molecule type" value="Genomic_DNA"/>
</dbReference>
<evidence type="ECO:0000256" key="1">
    <source>
        <dbReference type="ARBA" id="ARBA00006568"/>
    </source>
</evidence>
<comment type="caution">
    <text evidence="5">The sequence shown here is derived from an EMBL/GenBank/DDBJ whole genome shotgun (WGS) entry which is preliminary data.</text>
</comment>
<evidence type="ECO:0000256" key="3">
    <source>
        <dbReference type="SAM" id="MobiDB-lite"/>
    </source>
</evidence>
<dbReference type="GO" id="GO:0030246">
    <property type="term" value="F:carbohydrate binding"/>
    <property type="evidence" value="ECO:0007669"/>
    <property type="project" value="UniProtKB-KW"/>
</dbReference>
<dbReference type="InterPro" id="IPR001229">
    <property type="entry name" value="Jacalin-like_lectin_dom"/>
</dbReference>
<organism evidence="5">
    <name type="scientific">Sesamum radiatum</name>
    <name type="common">Black benniseed</name>
    <dbReference type="NCBI Taxonomy" id="300843"/>
    <lineage>
        <taxon>Eukaryota</taxon>
        <taxon>Viridiplantae</taxon>
        <taxon>Streptophyta</taxon>
        <taxon>Embryophyta</taxon>
        <taxon>Tracheophyta</taxon>
        <taxon>Spermatophyta</taxon>
        <taxon>Magnoliopsida</taxon>
        <taxon>eudicotyledons</taxon>
        <taxon>Gunneridae</taxon>
        <taxon>Pentapetalae</taxon>
        <taxon>asterids</taxon>
        <taxon>lamiids</taxon>
        <taxon>Lamiales</taxon>
        <taxon>Pedaliaceae</taxon>
        <taxon>Sesamum</taxon>
    </lineage>
</organism>
<dbReference type="InterPro" id="IPR033734">
    <property type="entry name" value="Jacalin-like_lectin_dom_plant"/>
</dbReference>
<feature type="domain" description="Jacalin-type lectin" evidence="4">
    <location>
        <begin position="70"/>
        <end position="236"/>
    </location>
</feature>
<accession>A0AAW2QE04</accession>
<dbReference type="InterPro" id="IPR036404">
    <property type="entry name" value="Jacalin-like_lectin_dom_sf"/>
</dbReference>
<proteinExistence type="inferred from homology"/>
<dbReference type="PANTHER" id="PTHR47293:SF68">
    <property type="entry name" value="JACALIN-RELATED LECTIN 3"/>
    <property type="match status" value="1"/>
</dbReference>
<sequence length="754" mass="82532">MGCSGYVFTLGGGAVSWKSAKQTLITRSIFEAELCALDTTGTEAEWLFGLLSQLPILSQPLSPIAVHCDSQTTIAKVGSRKYNQKTKRHIQVRLKSIRALESDRVIGIDFVGTKDNVADPLTKGLDLSQWFKPEGTIVESKSQKLEFKSMDLWGIVVRLEYPDEFLISVHGYYGSLQERGHVIIRSLTFESNKRKYGPFGVEKGTYFTSSTTHGKIVGFVGKAGWYLDAIGFYIEPLHKPVESHALYHSQQFVAAHGTEKYEYSMIQGSLGTNYDLVIAVRQKDNPKPSPPIDHPKPTIQDHTKPTIQDLSHTEPKKETAIVVPKRIERVPSENIKGVVTYGPWGGSGGSLFDDGVYDGIRQINVYRNVGVVSIRVCYDKDGKAVWGSKNGGTGSFKSDKIVFDYPSEILTHLTGYHGPTMIMGPDVIKSLTFHTTKGKYGPYGEEQGEFFSTKLKEGSMIIGFHGRKGLFVDAVGVHVLEGKVFPASSAKMKDAVVSPTSNTKTTAAVVPPTTNTKTTDAVVSPTTNTKTTAAVVSPTSNTKTSASSSPSKSSYQTAVSANKADNSQWHFKVGKRGQTEEVVPRLVIKDPAPYGPGPWGGEGGKPWDDGVFTGIKQIILTKTDAICCIEIEYDRNGQSIWSVKHGSNSGQTADRVKLDYPHEVLTCVSGYYGPIKKEQGTKVIQSLTFHTSRRRYGPFGQELGTYFASGTTEGKVVGFHGRSSMYLDAIGVHMQHWLGNQKPSKPPSLMKIFS</sequence>
<feature type="compositionally biased region" description="Polar residues" evidence="3">
    <location>
        <begin position="524"/>
        <end position="534"/>
    </location>
</feature>
<evidence type="ECO:0000256" key="2">
    <source>
        <dbReference type="ARBA" id="ARBA00022734"/>
    </source>
</evidence>
<dbReference type="PROSITE" id="PS51752">
    <property type="entry name" value="JACALIN_LECTIN"/>
    <property type="match status" value="3"/>
</dbReference>
<dbReference type="Gene3D" id="2.100.10.30">
    <property type="entry name" value="Jacalin-like lectin domain"/>
    <property type="match status" value="3"/>
</dbReference>
<feature type="compositionally biased region" description="Low complexity" evidence="3">
    <location>
        <begin position="510"/>
        <end position="519"/>
    </location>
</feature>
<dbReference type="AlphaFoldDB" id="A0AAW2QE04"/>
<evidence type="ECO:0000259" key="4">
    <source>
        <dbReference type="PROSITE" id="PS51752"/>
    </source>
</evidence>
<feature type="domain" description="Jacalin-type lectin" evidence="4">
    <location>
        <begin position="338"/>
        <end position="481"/>
    </location>
</feature>
<keyword evidence="2" id="KW-0430">Lectin</keyword>
<dbReference type="SMART" id="SM00915">
    <property type="entry name" value="Jacalin"/>
    <property type="match status" value="3"/>
</dbReference>
<dbReference type="FunFam" id="2.100.10.30:FF:000001">
    <property type="entry name" value="Jacalin-related lectin 33"/>
    <property type="match status" value="2"/>
</dbReference>
<feature type="region of interest" description="Disordered" evidence="3">
    <location>
        <begin position="510"/>
        <end position="561"/>
    </location>
</feature>
<reference evidence="5" key="2">
    <citation type="journal article" date="2024" name="Plant">
        <title>Genomic evolution and insights into agronomic trait innovations of Sesamum species.</title>
        <authorList>
            <person name="Miao H."/>
            <person name="Wang L."/>
            <person name="Qu L."/>
            <person name="Liu H."/>
            <person name="Sun Y."/>
            <person name="Le M."/>
            <person name="Wang Q."/>
            <person name="Wei S."/>
            <person name="Zheng Y."/>
            <person name="Lin W."/>
            <person name="Duan Y."/>
            <person name="Cao H."/>
            <person name="Xiong S."/>
            <person name="Wang X."/>
            <person name="Wei L."/>
            <person name="Li C."/>
            <person name="Ma Q."/>
            <person name="Ju M."/>
            <person name="Zhao R."/>
            <person name="Li G."/>
            <person name="Mu C."/>
            <person name="Tian Q."/>
            <person name="Mei H."/>
            <person name="Zhang T."/>
            <person name="Gao T."/>
            <person name="Zhang H."/>
        </authorList>
    </citation>
    <scope>NUCLEOTIDE SEQUENCE</scope>
    <source>
        <strain evidence="5">G02</strain>
    </source>
</reference>
<dbReference type="Pfam" id="PF01419">
    <property type="entry name" value="Jacalin"/>
    <property type="match status" value="3"/>
</dbReference>
<feature type="region of interest" description="Disordered" evidence="3">
    <location>
        <begin position="284"/>
        <end position="305"/>
    </location>
</feature>
<reference evidence="5" key="1">
    <citation type="submission" date="2020-06" db="EMBL/GenBank/DDBJ databases">
        <authorList>
            <person name="Li T."/>
            <person name="Hu X."/>
            <person name="Zhang T."/>
            <person name="Song X."/>
            <person name="Zhang H."/>
            <person name="Dai N."/>
            <person name="Sheng W."/>
            <person name="Hou X."/>
            <person name="Wei L."/>
        </authorList>
    </citation>
    <scope>NUCLEOTIDE SEQUENCE</scope>
    <source>
        <strain evidence="5">G02</strain>
        <tissue evidence="5">Leaf</tissue>
    </source>
</reference>
<name>A0AAW2QE04_SESRA</name>
<feature type="domain" description="Jacalin-type lectin" evidence="4">
    <location>
        <begin position="593"/>
        <end position="736"/>
    </location>
</feature>
<feature type="compositionally biased region" description="Basic and acidic residues" evidence="3">
    <location>
        <begin position="293"/>
        <end position="304"/>
    </location>
</feature>
<feature type="compositionally biased region" description="Low complexity" evidence="3">
    <location>
        <begin position="537"/>
        <end position="554"/>
    </location>
</feature>
<gene>
    <name evidence="5" type="ORF">Sradi_3498300</name>
</gene>
<dbReference type="SUPFAM" id="SSF51101">
    <property type="entry name" value="Mannose-binding lectins"/>
    <property type="match status" value="3"/>
</dbReference>
<comment type="similarity">
    <text evidence="1">Belongs to the jacalin lectin family.</text>
</comment>
<dbReference type="PANTHER" id="PTHR47293">
    <property type="entry name" value="JACALIN-RELATED LECTIN 3"/>
    <property type="match status" value="1"/>
</dbReference>